<evidence type="ECO:0000259" key="4">
    <source>
        <dbReference type="Pfam" id="PF05368"/>
    </source>
</evidence>
<dbReference type="EMBL" id="DF844314">
    <property type="protein sequence ID" value="GAT48173.1"/>
    <property type="molecule type" value="Genomic_DNA"/>
</dbReference>
<proteinExistence type="inferred from homology"/>
<dbReference type="PANTHER" id="PTHR42748">
    <property type="entry name" value="NITROGEN METABOLITE REPRESSION PROTEIN NMRA FAMILY MEMBER"/>
    <property type="match status" value="1"/>
</dbReference>
<dbReference type="Pfam" id="PF05368">
    <property type="entry name" value="NmrA"/>
    <property type="match status" value="1"/>
</dbReference>
<keyword evidence="6" id="KW-1185">Reference proteome</keyword>
<evidence type="ECO:0000313" key="5">
    <source>
        <dbReference type="EMBL" id="GAT48173.1"/>
    </source>
</evidence>
<keyword evidence="2" id="KW-0521">NADP</keyword>
<dbReference type="Proteomes" id="UP000815677">
    <property type="component" value="Unassembled WGS sequence"/>
</dbReference>
<comment type="similarity">
    <text evidence="1">Belongs to the NmrA-type oxidoreductase family.</text>
</comment>
<dbReference type="InterPro" id="IPR036291">
    <property type="entry name" value="NAD(P)-bd_dom_sf"/>
</dbReference>
<evidence type="ECO:0000313" key="6">
    <source>
        <dbReference type="Proteomes" id="UP000815677"/>
    </source>
</evidence>
<dbReference type="SUPFAM" id="SSF51735">
    <property type="entry name" value="NAD(P)-binding Rossmann-fold domains"/>
    <property type="match status" value="1"/>
</dbReference>
<accession>A0ABQ0LAM1</accession>
<dbReference type="Gene3D" id="3.90.25.10">
    <property type="entry name" value="UDP-galactose 4-epimerase, domain 1"/>
    <property type="match status" value="1"/>
</dbReference>
<reference evidence="5" key="1">
    <citation type="submission" date="2014-09" db="EMBL/GenBank/DDBJ databases">
        <title>Genome sequence of the luminous mushroom Mycena chlorophos for searching fungal bioluminescence genes.</title>
        <authorList>
            <person name="Tanaka Y."/>
            <person name="Kasuga D."/>
            <person name="Oba Y."/>
            <person name="Hase S."/>
            <person name="Sato K."/>
            <person name="Oba Y."/>
            <person name="Sakakibara Y."/>
        </authorList>
    </citation>
    <scope>NUCLEOTIDE SEQUENCE</scope>
</reference>
<gene>
    <name evidence="5" type="ORF">MCHLO_05603</name>
</gene>
<name>A0ABQ0LAM1_MYCCL</name>
<protein>
    <recommendedName>
        <fullName evidence="4">NmrA-like domain-containing protein</fullName>
    </recommendedName>
</protein>
<keyword evidence="3" id="KW-0560">Oxidoreductase</keyword>
<sequence>MTITKDSSAPLVAVVGATGAQGGSVVDALAESDKAYRIRAFTRDATKPAAEALKGKGAEVVQVALTVENKEKVYEAFVGAHYAFLVTNFWEHVNMEKEVTEGKLLIDAAKAAGARGIIWSGLHSVSKASNGRYTKVLHFDGKALVTEYGKQSGVPFVNICAGFYAQNLSGAHGLISKRDDGAYEMSWNVRPETVVPLIDIEKDYGMFVRKAIEAKVFPNGQDVNTTSEDISVGDLVKQLSEGTGKTVVYTQITSEEWIKRQLAGGVPQFIAEELVEGFEAFEAVGYYPQQPSATAEGLARPLQTWKHSPPGPMCLPFTRITLLLATTGALALRASALNARVTPPPPSESSLSTIGYNPNYYCAAAPGTKVFDGAYFSGISTSNPNTGSLNCYYGKANVAPTYDLLCQYALSSPALVNTTGTGTCPADAMTQAAAGCKYLCPEANKAASGLTQVSYSSTQLKCTYASGTYCYYDQSTGAFQASSSSLTGCITTTPPASSGSACNPLRRRYKKEDNFTAMLAKKRRAAEAAKARATG</sequence>
<dbReference type="PANTHER" id="PTHR42748:SF30">
    <property type="entry name" value="NMRA-LIKE DOMAIN-CONTAINING PROTEIN"/>
    <property type="match status" value="1"/>
</dbReference>
<feature type="domain" description="NmrA-like" evidence="4">
    <location>
        <begin position="11"/>
        <end position="291"/>
    </location>
</feature>
<evidence type="ECO:0000256" key="1">
    <source>
        <dbReference type="ARBA" id="ARBA00006328"/>
    </source>
</evidence>
<organism evidence="5 6">
    <name type="scientific">Mycena chlorophos</name>
    <name type="common">Agaric fungus</name>
    <name type="synonym">Agaricus chlorophos</name>
    <dbReference type="NCBI Taxonomy" id="658473"/>
    <lineage>
        <taxon>Eukaryota</taxon>
        <taxon>Fungi</taxon>
        <taxon>Dikarya</taxon>
        <taxon>Basidiomycota</taxon>
        <taxon>Agaricomycotina</taxon>
        <taxon>Agaricomycetes</taxon>
        <taxon>Agaricomycetidae</taxon>
        <taxon>Agaricales</taxon>
        <taxon>Marasmiineae</taxon>
        <taxon>Mycenaceae</taxon>
        <taxon>Mycena</taxon>
    </lineage>
</organism>
<evidence type="ECO:0000256" key="2">
    <source>
        <dbReference type="ARBA" id="ARBA00022857"/>
    </source>
</evidence>
<evidence type="ECO:0000256" key="3">
    <source>
        <dbReference type="ARBA" id="ARBA00023002"/>
    </source>
</evidence>
<dbReference type="CDD" id="cd05251">
    <property type="entry name" value="NmrA_like_SDR_a"/>
    <property type="match status" value="1"/>
</dbReference>
<dbReference type="InterPro" id="IPR008030">
    <property type="entry name" value="NmrA-like"/>
</dbReference>
<dbReference type="Gene3D" id="3.40.50.720">
    <property type="entry name" value="NAD(P)-binding Rossmann-like Domain"/>
    <property type="match status" value="1"/>
</dbReference>
<dbReference type="InterPro" id="IPR051164">
    <property type="entry name" value="NmrA-like_oxidored"/>
</dbReference>